<organism evidence="2 3">
    <name type="scientific">Nocardioides taihuensis</name>
    <dbReference type="NCBI Taxonomy" id="1835606"/>
    <lineage>
        <taxon>Bacteria</taxon>
        <taxon>Bacillati</taxon>
        <taxon>Actinomycetota</taxon>
        <taxon>Actinomycetes</taxon>
        <taxon>Propionibacteriales</taxon>
        <taxon>Nocardioidaceae</taxon>
        <taxon>Nocardioides</taxon>
    </lineage>
</organism>
<feature type="transmembrane region" description="Helical" evidence="1">
    <location>
        <begin position="105"/>
        <end position="126"/>
    </location>
</feature>
<name>A0ABW0BI11_9ACTN</name>
<evidence type="ECO:0000256" key="1">
    <source>
        <dbReference type="SAM" id="Phobius"/>
    </source>
</evidence>
<dbReference type="RefSeq" id="WP_378589635.1">
    <property type="nucleotide sequence ID" value="NZ_JBHSKD010000009.1"/>
</dbReference>
<comment type="caution">
    <text evidence="2">The sequence shown here is derived from an EMBL/GenBank/DDBJ whole genome shotgun (WGS) entry which is preliminary data.</text>
</comment>
<protein>
    <submittedName>
        <fullName evidence="2">Uncharacterized protein</fullName>
    </submittedName>
</protein>
<keyword evidence="1" id="KW-0472">Membrane</keyword>
<dbReference type="Proteomes" id="UP001596087">
    <property type="component" value="Unassembled WGS sequence"/>
</dbReference>
<dbReference type="EMBL" id="JBHSKD010000009">
    <property type="protein sequence ID" value="MFC5176959.1"/>
    <property type="molecule type" value="Genomic_DNA"/>
</dbReference>
<feature type="transmembrane region" description="Helical" evidence="1">
    <location>
        <begin position="12"/>
        <end position="31"/>
    </location>
</feature>
<keyword evidence="1" id="KW-0812">Transmembrane</keyword>
<sequence>MKLYADLPGRRARQILADCLVVLWVVLWSWFGMAVHDGTMALAAPGRQVAESATGLAGSMSDAGERLSSVPLVGDEVAAPFDQASGASEQIAEAGRQQVEAVESLALVLGLSTALVPILIVVGFWLPRRLRFAREAAAGQRFVDSDADLALFALRAMAHQPMHVLGRISDDPVTAWREGDADVVRALASLEMRTVGLVPPALAAPSA</sequence>
<keyword evidence="3" id="KW-1185">Reference proteome</keyword>
<gene>
    <name evidence="2" type="ORF">ACFPGP_09770</name>
</gene>
<evidence type="ECO:0000313" key="2">
    <source>
        <dbReference type="EMBL" id="MFC5176959.1"/>
    </source>
</evidence>
<evidence type="ECO:0000313" key="3">
    <source>
        <dbReference type="Proteomes" id="UP001596087"/>
    </source>
</evidence>
<accession>A0ABW0BI11</accession>
<keyword evidence="1" id="KW-1133">Transmembrane helix</keyword>
<reference evidence="3" key="1">
    <citation type="journal article" date="2019" name="Int. J. Syst. Evol. Microbiol.">
        <title>The Global Catalogue of Microorganisms (GCM) 10K type strain sequencing project: providing services to taxonomists for standard genome sequencing and annotation.</title>
        <authorList>
            <consortium name="The Broad Institute Genomics Platform"/>
            <consortium name="The Broad Institute Genome Sequencing Center for Infectious Disease"/>
            <person name="Wu L."/>
            <person name="Ma J."/>
        </authorList>
    </citation>
    <scope>NUCLEOTIDE SEQUENCE [LARGE SCALE GENOMIC DNA]</scope>
    <source>
        <strain evidence="3">DFY41</strain>
    </source>
</reference>
<proteinExistence type="predicted"/>